<dbReference type="GO" id="GO:0006508">
    <property type="term" value="P:proteolysis"/>
    <property type="evidence" value="ECO:0007669"/>
    <property type="project" value="InterPro"/>
</dbReference>
<feature type="transmembrane region" description="Helical" evidence="10">
    <location>
        <begin position="7"/>
        <end position="26"/>
    </location>
</feature>
<dbReference type="PRINTS" id="PR00725">
    <property type="entry name" value="DADACBPTASE1"/>
</dbReference>
<feature type="active site" description="Proton acceptor" evidence="7">
    <location>
        <position position="65"/>
    </location>
</feature>
<dbReference type="GO" id="GO:0009002">
    <property type="term" value="F:serine-type D-Ala-D-Ala carboxypeptidase activity"/>
    <property type="evidence" value="ECO:0007669"/>
    <property type="project" value="InterPro"/>
</dbReference>
<dbReference type="SUPFAM" id="SSF56601">
    <property type="entry name" value="beta-lactamase/transpeptidase-like"/>
    <property type="match status" value="1"/>
</dbReference>
<dbReference type="InterPro" id="IPR001967">
    <property type="entry name" value="Peptidase_S11_N"/>
</dbReference>
<comment type="similarity">
    <text evidence="1 9">Belongs to the peptidase S11 family.</text>
</comment>
<dbReference type="GO" id="GO:0071555">
    <property type="term" value="P:cell wall organization"/>
    <property type="evidence" value="ECO:0007669"/>
    <property type="project" value="UniProtKB-KW"/>
</dbReference>
<dbReference type="GO" id="GO:0008360">
    <property type="term" value="P:regulation of cell shape"/>
    <property type="evidence" value="ECO:0007669"/>
    <property type="project" value="UniProtKB-KW"/>
</dbReference>
<evidence type="ECO:0000313" key="12">
    <source>
        <dbReference type="EMBL" id="OJD65069.1"/>
    </source>
</evidence>
<gene>
    <name evidence="12" type="ORF">BAU25_01340</name>
</gene>
<name>A0A1J9ULZ8_9BACI</name>
<evidence type="ECO:0000256" key="10">
    <source>
        <dbReference type="SAM" id="Phobius"/>
    </source>
</evidence>
<sequence length="306" mass="34728">MNILKKFKYLFITLIPICMLLFYYQFYVKEPSLQAKAAILMEAQSGKILYKKNDNIPLAPASMSKMMTEYIVLERIKNGSLNWNDIVIISQNAVNSEGVKIDVKVGEGLTVLDLFHAMVISSANNAAVALAEHIAKTERDFAKIMNDKAKQLELSTHTNFVNATGLANEQNEESKMTALDVAKLAQKLLEHYPDVLEVTKLTSYELNHNGVILKTTNKMLYYGNTKLYFQGIDGLKTGFTDEAGYCFTGTAKKDGKRMITVVMGTRDNIERFTETKKLLAYGFQEFALYIPFWEEIERFFESILKN</sequence>
<keyword evidence="3" id="KW-0378">Hydrolase</keyword>
<evidence type="ECO:0000256" key="8">
    <source>
        <dbReference type="PIRSR" id="PIRSR618044-2"/>
    </source>
</evidence>
<evidence type="ECO:0000256" key="2">
    <source>
        <dbReference type="ARBA" id="ARBA00022729"/>
    </source>
</evidence>
<keyword evidence="10" id="KW-1133">Transmembrane helix</keyword>
<comment type="caution">
    <text evidence="12">The sequence shown here is derived from an EMBL/GenBank/DDBJ whole genome shotgun (WGS) entry which is preliminary data.</text>
</comment>
<proteinExistence type="inferred from homology"/>
<evidence type="ECO:0000313" key="13">
    <source>
        <dbReference type="Proteomes" id="UP000181873"/>
    </source>
</evidence>
<keyword evidence="12" id="KW-0645">Protease</keyword>
<keyword evidence="10" id="KW-0472">Membrane</keyword>
<evidence type="ECO:0000256" key="5">
    <source>
        <dbReference type="ARBA" id="ARBA00022984"/>
    </source>
</evidence>
<dbReference type="InterPro" id="IPR018044">
    <property type="entry name" value="Peptidase_S11"/>
</dbReference>
<keyword evidence="2" id="KW-0732">Signal</keyword>
<keyword evidence="12" id="KW-0121">Carboxypeptidase</keyword>
<dbReference type="EMBL" id="MAOE01000077">
    <property type="protein sequence ID" value="OJD65069.1"/>
    <property type="molecule type" value="Genomic_DNA"/>
</dbReference>
<keyword evidence="4" id="KW-0133">Cell shape</keyword>
<evidence type="ECO:0000256" key="4">
    <source>
        <dbReference type="ARBA" id="ARBA00022960"/>
    </source>
</evidence>
<keyword evidence="5" id="KW-0573">Peptidoglycan synthesis</keyword>
<evidence type="ECO:0000259" key="11">
    <source>
        <dbReference type="Pfam" id="PF00768"/>
    </source>
</evidence>
<evidence type="ECO:0000256" key="9">
    <source>
        <dbReference type="RuleBase" id="RU004016"/>
    </source>
</evidence>
<feature type="domain" description="Peptidase S11 D-alanyl-D-alanine carboxypeptidase A N-terminal" evidence="11">
    <location>
        <begin position="27"/>
        <end position="265"/>
    </location>
</feature>
<accession>A0A1J9ULZ8</accession>
<evidence type="ECO:0000256" key="1">
    <source>
        <dbReference type="ARBA" id="ARBA00007164"/>
    </source>
</evidence>
<dbReference type="InterPro" id="IPR012338">
    <property type="entry name" value="Beta-lactam/transpept-like"/>
</dbReference>
<dbReference type="Gene3D" id="3.40.710.10">
    <property type="entry name" value="DD-peptidase/beta-lactamase superfamily"/>
    <property type="match status" value="1"/>
</dbReference>
<dbReference type="Proteomes" id="UP000181873">
    <property type="component" value="Unassembled WGS sequence"/>
</dbReference>
<reference evidence="12 13" key="1">
    <citation type="submission" date="2016-06" db="EMBL/GenBank/DDBJ databases">
        <title>First insights into the genetic diversity and population structure of in the Bacillus cereus group bacteria from diverse marine environments.</title>
        <authorList>
            <person name="Liu Y."/>
            <person name="Lai Q."/>
            <person name="Shao Z."/>
        </authorList>
    </citation>
    <scope>NUCLEOTIDE SEQUENCE [LARGE SCALE GENOMIC DNA]</scope>
    <source>
        <strain evidence="12 13">N35-10-2</strain>
    </source>
</reference>
<evidence type="ECO:0000256" key="6">
    <source>
        <dbReference type="ARBA" id="ARBA00023316"/>
    </source>
</evidence>
<dbReference type="Pfam" id="PF00768">
    <property type="entry name" value="Peptidase_S11"/>
    <property type="match status" value="1"/>
</dbReference>
<organism evidence="12 13">
    <name type="scientific">Bacillus albus</name>
    <dbReference type="NCBI Taxonomy" id="2026189"/>
    <lineage>
        <taxon>Bacteria</taxon>
        <taxon>Bacillati</taxon>
        <taxon>Bacillota</taxon>
        <taxon>Bacilli</taxon>
        <taxon>Bacillales</taxon>
        <taxon>Bacillaceae</taxon>
        <taxon>Bacillus</taxon>
        <taxon>Bacillus cereus group</taxon>
    </lineage>
</organism>
<feature type="active site" evidence="7">
    <location>
        <position position="122"/>
    </location>
</feature>
<feature type="active site" description="Acyl-ester intermediate" evidence="7">
    <location>
        <position position="62"/>
    </location>
</feature>
<feature type="binding site" evidence="8">
    <location>
        <position position="236"/>
    </location>
    <ligand>
        <name>substrate</name>
    </ligand>
</feature>
<keyword evidence="6" id="KW-0961">Cell wall biogenesis/degradation</keyword>
<evidence type="ECO:0000256" key="3">
    <source>
        <dbReference type="ARBA" id="ARBA00022801"/>
    </source>
</evidence>
<keyword evidence="10" id="KW-0812">Transmembrane</keyword>
<evidence type="ECO:0000256" key="7">
    <source>
        <dbReference type="PIRSR" id="PIRSR618044-1"/>
    </source>
</evidence>
<dbReference type="PANTHER" id="PTHR21581:SF11">
    <property type="entry name" value="D-ALANYL-D-ALANINE CARBOXYPEPTIDASE DACA"/>
    <property type="match status" value="1"/>
</dbReference>
<protein>
    <submittedName>
        <fullName evidence="12">D-alanyl-D-alanine carboxypeptidase</fullName>
    </submittedName>
</protein>
<dbReference type="GO" id="GO:0009252">
    <property type="term" value="P:peptidoglycan biosynthetic process"/>
    <property type="evidence" value="ECO:0007669"/>
    <property type="project" value="UniProtKB-KW"/>
</dbReference>
<dbReference type="AlphaFoldDB" id="A0A1J9ULZ8"/>
<dbReference type="PANTHER" id="PTHR21581">
    <property type="entry name" value="D-ALANYL-D-ALANINE CARBOXYPEPTIDASE"/>
    <property type="match status" value="1"/>
</dbReference>
<dbReference type="RefSeq" id="WP_071758021.1">
    <property type="nucleotide sequence ID" value="NZ_CBCSIO010000037.1"/>
</dbReference>